<dbReference type="PROSITE" id="PS50949">
    <property type="entry name" value="HTH_GNTR"/>
    <property type="match status" value="1"/>
</dbReference>
<dbReference type="CDD" id="cd07377">
    <property type="entry name" value="WHTH_GntR"/>
    <property type="match status" value="1"/>
</dbReference>
<protein>
    <submittedName>
        <fullName evidence="5">FadR family transcriptional regulator</fullName>
    </submittedName>
</protein>
<keyword evidence="6" id="KW-1185">Reference proteome</keyword>
<keyword evidence="2" id="KW-0238">DNA-binding</keyword>
<dbReference type="Proteomes" id="UP000298127">
    <property type="component" value="Unassembled WGS sequence"/>
</dbReference>
<dbReference type="PRINTS" id="PR00035">
    <property type="entry name" value="HTHGNTR"/>
</dbReference>
<dbReference type="PANTHER" id="PTHR43537">
    <property type="entry name" value="TRANSCRIPTIONAL REGULATOR, GNTR FAMILY"/>
    <property type="match status" value="1"/>
</dbReference>
<dbReference type="Pfam" id="PF00392">
    <property type="entry name" value="GntR"/>
    <property type="match status" value="1"/>
</dbReference>
<dbReference type="GO" id="GO:0003700">
    <property type="term" value="F:DNA-binding transcription factor activity"/>
    <property type="evidence" value="ECO:0007669"/>
    <property type="project" value="InterPro"/>
</dbReference>
<dbReference type="Gene3D" id="1.10.10.10">
    <property type="entry name" value="Winged helix-like DNA-binding domain superfamily/Winged helix DNA-binding domain"/>
    <property type="match status" value="1"/>
</dbReference>
<dbReference type="SMART" id="SM00895">
    <property type="entry name" value="FCD"/>
    <property type="match status" value="1"/>
</dbReference>
<organism evidence="5 6">
    <name type="scientific">Orlajensenia leifsoniae</name>
    <dbReference type="NCBI Taxonomy" id="2561933"/>
    <lineage>
        <taxon>Bacteria</taxon>
        <taxon>Bacillati</taxon>
        <taxon>Actinomycetota</taxon>
        <taxon>Actinomycetes</taxon>
        <taxon>Micrococcales</taxon>
        <taxon>Microbacteriaceae</taxon>
        <taxon>Orlajensenia</taxon>
    </lineage>
</organism>
<dbReference type="Gene3D" id="1.20.120.530">
    <property type="entry name" value="GntR ligand-binding domain-like"/>
    <property type="match status" value="1"/>
</dbReference>
<dbReference type="InterPro" id="IPR011711">
    <property type="entry name" value="GntR_C"/>
</dbReference>
<dbReference type="InterPro" id="IPR008920">
    <property type="entry name" value="TF_FadR/GntR_C"/>
</dbReference>
<feature type="domain" description="HTH gntR-type" evidence="4">
    <location>
        <begin position="26"/>
        <end position="94"/>
    </location>
</feature>
<name>A0A4Y9R3V4_9MICO</name>
<comment type="caution">
    <text evidence="5">The sequence shown here is derived from an EMBL/GenBank/DDBJ whole genome shotgun (WGS) entry which is preliminary data.</text>
</comment>
<evidence type="ECO:0000256" key="3">
    <source>
        <dbReference type="ARBA" id="ARBA00023163"/>
    </source>
</evidence>
<keyword evidence="1" id="KW-0805">Transcription regulation</keyword>
<dbReference type="PANTHER" id="PTHR43537:SF44">
    <property type="entry name" value="GNTR FAMILY REGULATORY PROTEIN"/>
    <property type="match status" value="1"/>
</dbReference>
<dbReference type="InterPro" id="IPR036388">
    <property type="entry name" value="WH-like_DNA-bd_sf"/>
</dbReference>
<dbReference type="SUPFAM" id="SSF48008">
    <property type="entry name" value="GntR ligand-binding domain-like"/>
    <property type="match status" value="1"/>
</dbReference>
<dbReference type="InterPro" id="IPR000524">
    <property type="entry name" value="Tscrpt_reg_HTH_GntR"/>
</dbReference>
<dbReference type="InterPro" id="IPR036390">
    <property type="entry name" value="WH_DNA-bd_sf"/>
</dbReference>
<sequence length="255" mass="27740">MHAETTAPAERGSAYVPTIAARTRSPRLGVTVVSDLVDAIVRGDIEPGSSLPPEAVLCEQFGVSRTVIRESVKRLEEKGLVAVAQGRGTRVLPIESWNMIDATVLSALVANDETLGVLDDLSMVRATLEALIARDAAQVRTEAQLDALRDALQLMRDTIGDEPAFNQADVVFHAVVGEMTDNRLADNIVKTLFHQARSSARFSLHSELELTLDEHVNVFAAIEAGDPVAAEAAMRTHITDAWERRRPPSPRHRPS</sequence>
<accession>A0A4Y9R3V4</accession>
<reference evidence="5 6" key="1">
    <citation type="journal article" date="2018" name="J. Microbiol.">
        <title>Leifsonia flava sp. nov., a novel actinobacterium isolated from the rhizosphere of Aquilegia viridiflora.</title>
        <authorList>
            <person name="Cai Y."/>
            <person name="Tao W.Z."/>
            <person name="Ma Y.J."/>
            <person name="Cheng J."/>
            <person name="Zhang M.Y."/>
            <person name="Zhang Y.X."/>
        </authorList>
    </citation>
    <scope>NUCLEOTIDE SEQUENCE [LARGE SCALE GENOMIC DNA]</scope>
    <source>
        <strain evidence="5 6">SYP-B2174</strain>
    </source>
</reference>
<dbReference type="AlphaFoldDB" id="A0A4Y9R3V4"/>
<proteinExistence type="predicted"/>
<dbReference type="GO" id="GO:0003677">
    <property type="term" value="F:DNA binding"/>
    <property type="evidence" value="ECO:0007669"/>
    <property type="project" value="UniProtKB-KW"/>
</dbReference>
<dbReference type="EMBL" id="SPQZ01000003">
    <property type="protein sequence ID" value="TFV98236.1"/>
    <property type="molecule type" value="Genomic_DNA"/>
</dbReference>
<evidence type="ECO:0000313" key="5">
    <source>
        <dbReference type="EMBL" id="TFV98236.1"/>
    </source>
</evidence>
<evidence type="ECO:0000256" key="1">
    <source>
        <dbReference type="ARBA" id="ARBA00023015"/>
    </source>
</evidence>
<dbReference type="RefSeq" id="WP_135120236.1">
    <property type="nucleotide sequence ID" value="NZ_SPQZ01000003.1"/>
</dbReference>
<dbReference type="SUPFAM" id="SSF46785">
    <property type="entry name" value="Winged helix' DNA-binding domain"/>
    <property type="match status" value="1"/>
</dbReference>
<gene>
    <name evidence="5" type="ORF">E4M00_09470</name>
</gene>
<dbReference type="SMART" id="SM00345">
    <property type="entry name" value="HTH_GNTR"/>
    <property type="match status" value="1"/>
</dbReference>
<keyword evidence="3" id="KW-0804">Transcription</keyword>
<evidence type="ECO:0000256" key="2">
    <source>
        <dbReference type="ARBA" id="ARBA00023125"/>
    </source>
</evidence>
<evidence type="ECO:0000313" key="6">
    <source>
        <dbReference type="Proteomes" id="UP000298127"/>
    </source>
</evidence>
<evidence type="ECO:0000259" key="4">
    <source>
        <dbReference type="PROSITE" id="PS50949"/>
    </source>
</evidence>
<dbReference type="Pfam" id="PF07729">
    <property type="entry name" value="FCD"/>
    <property type="match status" value="1"/>
</dbReference>